<evidence type="ECO:0000256" key="5">
    <source>
        <dbReference type="ARBA" id="ARBA00048574"/>
    </source>
</evidence>
<accession>A0A1I4V888</accession>
<dbReference type="EMBL" id="FOVC01000001">
    <property type="protein sequence ID" value="SFM97375.1"/>
    <property type="molecule type" value="Genomic_DNA"/>
</dbReference>
<protein>
    <recommendedName>
        <fullName evidence="2">Apo-citrate lyase phosphoribosyl-dephospho-CoA transferase</fullName>
        <ecNumber evidence="1">2.7.7.61</ecNumber>
    </recommendedName>
</protein>
<proteinExistence type="predicted"/>
<sequence>MQETSAMPGVSLTEVLDAKDQRAQRQQDWRTRWQSPLLSLTLVTPGPVKDSIRYRNCMGVALQACDQLLWRNGWKVLQREVFWLPTGPEALWCLDQPAQLIKNAVIELEDQHPLGRLWDIDVVTPQGTMLCRKASGFAPRRCVICDDEAHVCSRSRRHPLAQVVGQIEQTIDDWLRRD</sequence>
<dbReference type="NCBIfam" id="TIGR03124">
    <property type="entry name" value="citrate_citX"/>
    <property type="match status" value="1"/>
</dbReference>
<evidence type="ECO:0000313" key="7">
    <source>
        <dbReference type="Proteomes" id="UP000242222"/>
    </source>
</evidence>
<gene>
    <name evidence="6" type="ORF">SAMN05216516_101605</name>
</gene>
<dbReference type="GO" id="GO:0051191">
    <property type="term" value="P:prosthetic group biosynthetic process"/>
    <property type="evidence" value="ECO:0007669"/>
    <property type="project" value="InterPro"/>
</dbReference>
<organism evidence="6 7">
    <name type="scientific">Izhakiella capsodis</name>
    <dbReference type="NCBI Taxonomy" id="1367852"/>
    <lineage>
        <taxon>Bacteria</taxon>
        <taxon>Pseudomonadati</taxon>
        <taxon>Pseudomonadota</taxon>
        <taxon>Gammaproteobacteria</taxon>
        <taxon>Enterobacterales</taxon>
        <taxon>Erwiniaceae</taxon>
        <taxon>Izhakiella</taxon>
    </lineage>
</organism>
<keyword evidence="4" id="KW-0548">Nucleotidyltransferase</keyword>
<dbReference type="EC" id="2.7.7.61" evidence="1"/>
<dbReference type="InterPro" id="IPR005551">
    <property type="entry name" value="CitX"/>
</dbReference>
<evidence type="ECO:0000313" key="6">
    <source>
        <dbReference type="EMBL" id="SFM97375.1"/>
    </source>
</evidence>
<reference evidence="7" key="1">
    <citation type="submission" date="2016-10" db="EMBL/GenBank/DDBJ databases">
        <authorList>
            <person name="Varghese N."/>
            <person name="Submissions S."/>
        </authorList>
    </citation>
    <scope>NUCLEOTIDE SEQUENCE [LARGE SCALE GENOMIC DNA]</scope>
    <source>
        <strain evidence="7">N6PO6</strain>
    </source>
</reference>
<dbReference type="STRING" id="1367852.SAMN05216516_101605"/>
<name>A0A1I4V888_9GAMM</name>
<comment type="catalytic activity">
    <reaction evidence="5">
        <text>apo-[citrate lyase ACP] + 2'-(5''-triphospho-alpha-D-ribosyl)-3'-dephospho-CoA = holo-[citrate lyase ACP] + diphosphate</text>
        <dbReference type="Rhea" id="RHEA:16333"/>
        <dbReference type="Rhea" id="RHEA-COMP:10157"/>
        <dbReference type="Rhea" id="RHEA-COMP:10158"/>
        <dbReference type="ChEBI" id="CHEBI:29999"/>
        <dbReference type="ChEBI" id="CHEBI:33019"/>
        <dbReference type="ChEBI" id="CHEBI:61378"/>
        <dbReference type="ChEBI" id="CHEBI:82683"/>
        <dbReference type="EC" id="2.7.7.61"/>
    </reaction>
</comment>
<evidence type="ECO:0000256" key="3">
    <source>
        <dbReference type="ARBA" id="ARBA00022679"/>
    </source>
</evidence>
<dbReference type="GO" id="GO:0050519">
    <property type="term" value="F:holo-citrate lyase synthase activity"/>
    <property type="evidence" value="ECO:0007669"/>
    <property type="project" value="UniProtKB-EC"/>
</dbReference>
<evidence type="ECO:0000256" key="4">
    <source>
        <dbReference type="ARBA" id="ARBA00022695"/>
    </source>
</evidence>
<dbReference type="AlphaFoldDB" id="A0A1I4V888"/>
<evidence type="ECO:0000256" key="2">
    <source>
        <dbReference type="ARBA" id="ARBA00016314"/>
    </source>
</evidence>
<dbReference type="Proteomes" id="UP000242222">
    <property type="component" value="Unassembled WGS sequence"/>
</dbReference>
<keyword evidence="3" id="KW-0808">Transferase</keyword>
<keyword evidence="7" id="KW-1185">Reference proteome</keyword>
<evidence type="ECO:0000256" key="1">
    <source>
        <dbReference type="ARBA" id="ARBA00012524"/>
    </source>
</evidence>
<dbReference type="OrthoDB" id="3196716at2"/>
<dbReference type="Pfam" id="PF03802">
    <property type="entry name" value="CitX"/>
    <property type="match status" value="1"/>
</dbReference>